<proteinExistence type="predicted"/>
<protein>
    <recommendedName>
        <fullName evidence="4">DUF4239 domain-containing protein</fullName>
    </recommendedName>
</protein>
<comment type="caution">
    <text evidence="2">The sequence shown here is derived from an EMBL/GenBank/DDBJ whole genome shotgun (WGS) entry which is preliminary data.</text>
</comment>
<name>A0ABU0FLM5_9HYPH</name>
<dbReference type="Proteomes" id="UP001237448">
    <property type="component" value="Unassembled WGS sequence"/>
</dbReference>
<evidence type="ECO:0008006" key="4">
    <source>
        <dbReference type="Google" id="ProtNLM"/>
    </source>
</evidence>
<dbReference type="EMBL" id="JAUSVK010000001">
    <property type="protein sequence ID" value="MDQ0395509.1"/>
    <property type="molecule type" value="Genomic_DNA"/>
</dbReference>
<evidence type="ECO:0000256" key="1">
    <source>
        <dbReference type="SAM" id="Phobius"/>
    </source>
</evidence>
<evidence type="ECO:0000313" key="3">
    <source>
        <dbReference type="Proteomes" id="UP001237448"/>
    </source>
</evidence>
<keyword evidence="3" id="KW-1185">Reference proteome</keyword>
<feature type="transmembrane region" description="Helical" evidence="1">
    <location>
        <begin position="175"/>
        <end position="196"/>
    </location>
</feature>
<keyword evidence="1" id="KW-1133">Transmembrane helix</keyword>
<accession>A0ABU0FLM5</accession>
<evidence type="ECO:0000313" key="2">
    <source>
        <dbReference type="EMBL" id="MDQ0395509.1"/>
    </source>
</evidence>
<dbReference type="Pfam" id="PF14023">
    <property type="entry name" value="Bestrophin-like"/>
    <property type="match status" value="1"/>
</dbReference>
<keyword evidence="1" id="KW-0472">Membrane</keyword>
<dbReference type="InterPro" id="IPR025333">
    <property type="entry name" value="DUF4239"/>
</dbReference>
<reference evidence="2 3" key="1">
    <citation type="submission" date="2023-07" db="EMBL/GenBank/DDBJ databases">
        <title>Genomic Encyclopedia of Type Strains, Phase IV (KMG-IV): sequencing the most valuable type-strain genomes for metagenomic binning, comparative biology and taxonomic classification.</title>
        <authorList>
            <person name="Goeker M."/>
        </authorList>
    </citation>
    <scope>NUCLEOTIDE SEQUENCE [LARGE SCALE GENOMIC DNA]</scope>
    <source>
        <strain evidence="2 3">DSM 5896</strain>
    </source>
</reference>
<sequence length="254" mass="27450">MSAIFGSVLRRWLPETHLSDQNIEAIRLVTSLLVTFVAVMLSLQLSSVKTSFDTAYRDRGIDAAELARLDQCLRNYGPEAEGARALLRAYTAAVVASTWPDEPRPQAVSYPDTAGMPLRGESATLGALMNKAGVAIDALAPADALHANLAARCRAVYGGVQTSRWTVIEDVHGPYSALFSNVVTIWLMLVFLSFGLQVPRKRMAAVVIGIGVVSISSVIFVIQDLERPYGGLFGIPSTTMRDTLADMLRLDPSP</sequence>
<dbReference type="RefSeq" id="WP_307434271.1">
    <property type="nucleotide sequence ID" value="NZ_JAUSVK010000001.1"/>
</dbReference>
<keyword evidence="1" id="KW-0812">Transmembrane</keyword>
<feature type="transmembrane region" description="Helical" evidence="1">
    <location>
        <begin position="203"/>
        <end position="222"/>
    </location>
</feature>
<organism evidence="2 3">
    <name type="scientific">Labrys monachus</name>
    <dbReference type="NCBI Taxonomy" id="217067"/>
    <lineage>
        <taxon>Bacteria</taxon>
        <taxon>Pseudomonadati</taxon>
        <taxon>Pseudomonadota</taxon>
        <taxon>Alphaproteobacteria</taxon>
        <taxon>Hyphomicrobiales</taxon>
        <taxon>Xanthobacteraceae</taxon>
        <taxon>Labrys</taxon>
    </lineage>
</organism>
<gene>
    <name evidence="2" type="ORF">J3R73_005301</name>
</gene>